<dbReference type="RefSeq" id="WP_310536266.1">
    <property type="nucleotide sequence ID" value="NZ_BAAAOC010000018.1"/>
</dbReference>
<name>A0ABU1FQH1_9MICC</name>
<feature type="compositionally biased region" description="Low complexity" evidence="1">
    <location>
        <begin position="12"/>
        <end position="41"/>
    </location>
</feature>
<feature type="region of interest" description="Disordered" evidence="1">
    <location>
        <begin position="1"/>
        <end position="46"/>
    </location>
</feature>
<comment type="caution">
    <text evidence="2">The sequence shown here is derived from an EMBL/GenBank/DDBJ whole genome shotgun (WGS) entry which is preliminary data.</text>
</comment>
<evidence type="ECO:0000313" key="2">
    <source>
        <dbReference type="EMBL" id="MDR5710879.1"/>
    </source>
</evidence>
<keyword evidence="3" id="KW-1185">Reference proteome</keyword>
<dbReference type="Proteomes" id="UP001260872">
    <property type="component" value="Unassembled WGS sequence"/>
</dbReference>
<evidence type="ECO:0000256" key="1">
    <source>
        <dbReference type="SAM" id="MobiDB-lite"/>
    </source>
</evidence>
<reference evidence="3" key="1">
    <citation type="submission" date="2023-07" db="EMBL/GenBank/DDBJ databases">
        <title>Description of three actinobacteria isolated from air of manufacturing shop in a pharmaceutical factory.</title>
        <authorList>
            <person name="Zhang D.-F."/>
        </authorList>
    </citation>
    <scope>NUCLEOTIDE SEQUENCE [LARGE SCALE GENOMIC DNA]</scope>
    <source>
        <strain evidence="3">CCTCC AB 207010</strain>
    </source>
</reference>
<evidence type="ECO:0008006" key="4">
    <source>
        <dbReference type="Google" id="ProtNLM"/>
    </source>
</evidence>
<sequence>MSALQMPLTTQPATPAASASTPSEAAEFTPAESAAAAESSPLRMRGADLSAEEVAAVVAVISRLAAQAEEQDDDAGTTGPRDRASLRHQRMTQNHHGLWGRPGTSSWRMASGGMR</sequence>
<evidence type="ECO:0000313" key="3">
    <source>
        <dbReference type="Proteomes" id="UP001260872"/>
    </source>
</evidence>
<gene>
    <name evidence="2" type="ORF">RH857_01820</name>
</gene>
<feature type="region of interest" description="Disordered" evidence="1">
    <location>
        <begin position="90"/>
        <end position="115"/>
    </location>
</feature>
<accession>A0ABU1FQH1</accession>
<protein>
    <recommendedName>
        <fullName evidence="4">Acyl-CoA carboxylase subunit epsilon</fullName>
    </recommendedName>
</protein>
<dbReference type="EMBL" id="JAVKGT010000003">
    <property type="protein sequence ID" value="MDR5710879.1"/>
    <property type="molecule type" value="Genomic_DNA"/>
</dbReference>
<organism evidence="2 3">
    <name type="scientific">Nesterenkonia flava</name>
    <dbReference type="NCBI Taxonomy" id="469799"/>
    <lineage>
        <taxon>Bacteria</taxon>
        <taxon>Bacillati</taxon>
        <taxon>Actinomycetota</taxon>
        <taxon>Actinomycetes</taxon>
        <taxon>Micrococcales</taxon>
        <taxon>Micrococcaceae</taxon>
        <taxon>Nesterenkonia</taxon>
    </lineage>
</organism>
<proteinExistence type="predicted"/>